<dbReference type="RefSeq" id="WP_147312430.1">
    <property type="nucleotide sequence ID" value="NZ_QTTT01000001.1"/>
</dbReference>
<evidence type="ECO:0000313" key="3">
    <source>
        <dbReference type="Proteomes" id="UP000256661"/>
    </source>
</evidence>
<keyword evidence="3" id="KW-1185">Reference proteome</keyword>
<name>A0A3D9SX35_9ACTN</name>
<dbReference type="OrthoDB" id="123178at2"/>
<protein>
    <submittedName>
        <fullName evidence="2">Uncharacterized protein</fullName>
    </submittedName>
</protein>
<feature type="compositionally biased region" description="Low complexity" evidence="1">
    <location>
        <begin position="12"/>
        <end position="27"/>
    </location>
</feature>
<dbReference type="EMBL" id="QTTT01000001">
    <property type="protein sequence ID" value="REF00138.1"/>
    <property type="molecule type" value="Genomic_DNA"/>
</dbReference>
<evidence type="ECO:0000313" key="2">
    <source>
        <dbReference type="EMBL" id="REF00138.1"/>
    </source>
</evidence>
<gene>
    <name evidence="2" type="ORF">DFJ69_5666</name>
</gene>
<dbReference type="Proteomes" id="UP000256661">
    <property type="component" value="Unassembled WGS sequence"/>
</dbReference>
<comment type="caution">
    <text evidence="2">The sequence shown here is derived from an EMBL/GenBank/DDBJ whole genome shotgun (WGS) entry which is preliminary data.</text>
</comment>
<sequence length="178" mass="19353">MPNPPHRPVPLSDAPSDAGAGAGSPSGDDGRAERNDLARAAGTGEVDSTDIRVAGPPPSPVRQRGGSLSEPVMAEDEVATSFPSPPHPTAHPERFMDADAVPGFRHRWREVQSSFVDDPRDAVRRADALASEALRVLADRLQERKGALDAVRDEEGDTERLRLALRDYRDFFDRLLDL</sequence>
<dbReference type="AlphaFoldDB" id="A0A3D9SX35"/>
<feature type="region of interest" description="Disordered" evidence="1">
    <location>
        <begin position="1"/>
        <end position="93"/>
    </location>
</feature>
<reference evidence="2 3" key="1">
    <citation type="submission" date="2018-08" db="EMBL/GenBank/DDBJ databases">
        <title>Sequencing the genomes of 1000 actinobacteria strains.</title>
        <authorList>
            <person name="Klenk H.-P."/>
        </authorList>
    </citation>
    <scope>NUCLEOTIDE SEQUENCE [LARGE SCALE GENOMIC DNA]</scope>
    <source>
        <strain evidence="2 3">DSM 43927</strain>
    </source>
</reference>
<organism evidence="2 3">
    <name type="scientific">Thermomonospora umbrina</name>
    <dbReference type="NCBI Taxonomy" id="111806"/>
    <lineage>
        <taxon>Bacteria</taxon>
        <taxon>Bacillati</taxon>
        <taxon>Actinomycetota</taxon>
        <taxon>Actinomycetes</taxon>
        <taxon>Streptosporangiales</taxon>
        <taxon>Thermomonosporaceae</taxon>
        <taxon>Thermomonospora</taxon>
    </lineage>
</organism>
<proteinExistence type="predicted"/>
<feature type="compositionally biased region" description="Basic and acidic residues" evidence="1">
    <location>
        <begin position="28"/>
        <end position="37"/>
    </location>
</feature>
<accession>A0A3D9SX35</accession>
<evidence type="ECO:0000256" key="1">
    <source>
        <dbReference type="SAM" id="MobiDB-lite"/>
    </source>
</evidence>